<dbReference type="Proteomes" id="UP000270743">
    <property type="component" value="Unassembled WGS sequence"/>
</dbReference>
<dbReference type="InterPro" id="IPR002550">
    <property type="entry name" value="CNNM"/>
</dbReference>
<dbReference type="InterPro" id="IPR051676">
    <property type="entry name" value="UPF0053_domain"/>
</dbReference>
<feature type="transmembrane region" description="Helical" evidence="11">
    <location>
        <begin position="133"/>
        <end position="155"/>
    </location>
</feature>
<dbReference type="SMART" id="SM00116">
    <property type="entry name" value="CBS"/>
    <property type="match status" value="2"/>
</dbReference>
<dbReference type="InterPro" id="IPR044751">
    <property type="entry name" value="Ion_transp-like_CBS"/>
</dbReference>
<evidence type="ECO:0000256" key="1">
    <source>
        <dbReference type="ARBA" id="ARBA00004651"/>
    </source>
</evidence>
<keyword evidence="7 9" id="KW-0129">CBS domain</keyword>
<dbReference type="CDD" id="cd04590">
    <property type="entry name" value="CBS_pair_CorC_HlyC_assoc"/>
    <property type="match status" value="1"/>
</dbReference>
<feature type="domain" description="CNNM transmembrane" evidence="13">
    <location>
        <begin position="1"/>
        <end position="198"/>
    </location>
</feature>
<dbReference type="AlphaFoldDB" id="A0A3S4CLJ4"/>
<keyword evidence="8 10" id="KW-0472">Membrane</keyword>
<evidence type="ECO:0000313" key="15">
    <source>
        <dbReference type="Proteomes" id="UP000270743"/>
    </source>
</evidence>
<evidence type="ECO:0000256" key="8">
    <source>
        <dbReference type="ARBA" id="ARBA00023136"/>
    </source>
</evidence>
<dbReference type="InterPro" id="IPR046342">
    <property type="entry name" value="CBS_dom_sf"/>
</dbReference>
<dbReference type="SUPFAM" id="SSF54631">
    <property type="entry name" value="CBS-domain pair"/>
    <property type="match status" value="1"/>
</dbReference>
<dbReference type="PANTHER" id="PTHR43099:SF5">
    <property type="entry name" value="HLYC_CORC FAMILY TRANSPORTER"/>
    <property type="match status" value="1"/>
</dbReference>
<dbReference type="GO" id="GO:0005886">
    <property type="term" value="C:plasma membrane"/>
    <property type="evidence" value="ECO:0007669"/>
    <property type="project" value="UniProtKB-SubCell"/>
</dbReference>
<evidence type="ECO:0000313" key="14">
    <source>
        <dbReference type="EMBL" id="VDS09870.1"/>
    </source>
</evidence>
<dbReference type="Pfam" id="PF00571">
    <property type="entry name" value="CBS"/>
    <property type="match status" value="2"/>
</dbReference>
<accession>A0A3S4CLJ4</accession>
<proteinExistence type="inferred from homology"/>
<evidence type="ECO:0000259" key="12">
    <source>
        <dbReference type="PROSITE" id="PS51371"/>
    </source>
</evidence>
<sequence length="423" mass="45152">MLLEILIVLLLTMFNGVLAMSELAIVSARPARLKVMAAEGSRGADIALDLGAEPGRFLSSVQIGITLVGVLSGAFSGATLGARLSTALIDSGLSPALAQALGVGGVVVLITYLSLIIGELVPKQIALRSPEGVASRIAPLILFISRIAAPIVWILDKSGNVVLRLLGQSGESERGISDEEIRVMLSEARTAGVIEPAETEMIAGVMRIADRSARGLMTPRHEVETVDVGDPAADVLQKFRDSRRSRLLVRDGSDNDIIGVITLRDLLSEDVTDLRPLVQEVPVIREGLPALNVIEELKASPAHMLLVYDEYGHFEGVVTAMDLLEAIAGDFPEPGDDEPKAVQRDDGSWLVAGWMPADEFAEMIGISLPEDRDYQSVAGLVLDRAGVLPDIGARIAVSGWQIEVVDLDGRRIDKLLVTQLAES</sequence>
<dbReference type="RefSeq" id="WP_126155480.1">
    <property type="nucleotide sequence ID" value="NZ_UZWE01000045.1"/>
</dbReference>
<evidence type="ECO:0000256" key="9">
    <source>
        <dbReference type="PROSITE-ProRule" id="PRU00703"/>
    </source>
</evidence>
<keyword evidence="6 10" id="KW-1133">Transmembrane helix</keyword>
<dbReference type="Gene3D" id="3.10.580.10">
    <property type="entry name" value="CBS-domain"/>
    <property type="match status" value="1"/>
</dbReference>
<dbReference type="InterPro" id="IPR005170">
    <property type="entry name" value="Transptr-assoc_dom"/>
</dbReference>
<dbReference type="EMBL" id="UZWE01000045">
    <property type="protein sequence ID" value="VDS09870.1"/>
    <property type="molecule type" value="Genomic_DNA"/>
</dbReference>
<dbReference type="InterPro" id="IPR016169">
    <property type="entry name" value="FAD-bd_PCMH_sub2"/>
</dbReference>
<evidence type="ECO:0000259" key="13">
    <source>
        <dbReference type="PROSITE" id="PS51846"/>
    </source>
</evidence>
<feature type="transmembrane region" description="Helical" evidence="11">
    <location>
        <begin position="63"/>
        <end position="84"/>
    </location>
</feature>
<gene>
    <name evidence="14" type="primary">tlyC_2</name>
    <name evidence="14" type="ORF">PARHAE_03078</name>
</gene>
<evidence type="ECO:0000256" key="7">
    <source>
        <dbReference type="ARBA" id="ARBA00023122"/>
    </source>
</evidence>
<dbReference type="Pfam" id="PF03471">
    <property type="entry name" value="CorC_HlyC"/>
    <property type="match status" value="1"/>
</dbReference>
<dbReference type="Pfam" id="PF01595">
    <property type="entry name" value="CNNM"/>
    <property type="match status" value="1"/>
</dbReference>
<dbReference type="InterPro" id="IPR000644">
    <property type="entry name" value="CBS_dom"/>
</dbReference>
<dbReference type="SMART" id="SM01091">
    <property type="entry name" value="CorC_HlyC"/>
    <property type="match status" value="1"/>
</dbReference>
<dbReference type="PROSITE" id="PS51371">
    <property type="entry name" value="CBS"/>
    <property type="match status" value="2"/>
</dbReference>
<keyword evidence="4 10" id="KW-0812">Transmembrane</keyword>
<dbReference type="Gene3D" id="3.30.465.10">
    <property type="match status" value="1"/>
</dbReference>
<organism evidence="14 15">
    <name type="scientific">Paracoccus haematequi</name>
    <dbReference type="NCBI Taxonomy" id="2491866"/>
    <lineage>
        <taxon>Bacteria</taxon>
        <taxon>Pseudomonadati</taxon>
        <taxon>Pseudomonadota</taxon>
        <taxon>Alphaproteobacteria</taxon>
        <taxon>Rhodobacterales</taxon>
        <taxon>Paracoccaceae</taxon>
        <taxon>Paracoccus</taxon>
    </lineage>
</organism>
<dbReference type="PANTHER" id="PTHR43099">
    <property type="entry name" value="UPF0053 PROTEIN YRKA"/>
    <property type="match status" value="1"/>
</dbReference>
<evidence type="ECO:0000256" key="5">
    <source>
        <dbReference type="ARBA" id="ARBA00022737"/>
    </source>
</evidence>
<reference evidence="14 15" key="1">
    <citation type="submission" date="2018-12" db="EMBL/GenBank/DDBJ databases">
        <authorList>
            <person name="Criscuolo A."/>
        </authorList>
    </citation>
    <scope>NUCLEOTIDE SEQUENCE [LARGE SCALE GENOMIC DNA]</scope>
    <source>
        <strain evidence="14">ACIP1116241</strain>
    </source>
</reference>
<dbReference type="OrthoDB" id="9805314at2"/>
<feature type="domain" description="CBS" evidence="12">
    <location>
        <begin position="279"/>
        <end position="338"/>
    </location>
</feature>
<comment type="similarity">
    <text evidence="2">Belongs to the UPF0053 family. Hemolysin C subfamily.</text>
</comment>
<feature type="domain" description="CBS" evidence="12">
    <location>
        <begin position="217"/>
        <end position="277"/>
    </location>
</feature>
<name>A0A3S4CLJ4_9RHOB</name>
<keyword evidence="15" id="KW-1185">Reference proteome</keyword>
<protein>
    <submittedName>
        <fullName evidence="14">Hemolysin C</fullName>
    </submittedName>
</protein>
<evidence type="ECO:0000256" key="10">
    <source>
        <dbReference type="PROSITE-ProRule" id="PRU01193"/>
    </source>
</evidence>
<evidence type="ECO:0000256" key="11">
    <source>
        <dbReference type="SAM" id="Phobius"/>
    </source>
</evidence>
<evidence type="ECO:0000256" key="2">
    <source>
        <dbReference type="ARBA" id="ARBA00006446"/>
    </source>
</evidence>
<evidence type="ECO:0000256" key="6">
    <source>
        <dbReference type="ARBA" id="ARBA00022989"/>
    </source>
</evidence>
<keyword evidence="3" id="KW-1003">Cell membrane</keyword>
<comment type="subcellular location">
    <subcellularLocation>
        <location evidence="1">Cell membrane</location>
        <topology evidence="1">Multi-pass membrane protein</topology>
    </subcellularLocation>
</comment>
<feature type="transmembrane region" description="Helical" evidence="11">
    <location>
        <begin position="96"/>
        <end position="121"/>
    </location>
</feature>
<dbReference type="InterPro" id="IPR036318">
    <property type="entry name" value="FAD-bd_PCMH-like_sf"/>
</dbReference>
<feature type="transmembrane region" description="Helical" evidence="11">
    <location>
        <begin position="6"/>
        <end position="26"/>
    </location>
</feature>
<keyword evidence="5" id="KW-0677">Repeat</keyword>
<dbReference type="SUPFAM" id="SSF56176">
    <property type="entry name" value="FAD-binding/transporter-associated domain-like"/>
    <property type="match status" value="1"/>
</dbReference>
<dbReference type="GO" id="GO:0050660">
    <property type="term" value="F:flavin adenine dinucleotide binding"/>
    <property type="evidence" value="ECO:0007669"/>
    <property type="project" value="InterPro"/>
</dbReference>
<evidence type="ECO:0000256" key="4">
    <source>
        <dbReference type="ARBA" id="ARBA00022692"/>
    </source>
</evidence>
<dbReference type="PROSITE" id="PS51846">
    <property type="entry name" value="CNNM"/>
    <property type="match status" value="1"/>
</dbReference>
<evidence type="ECO:0000256" key="3">
    <source>
        <dbReference type="ARBA" id="ARBA00022475"/>
    </source>
</evidence>